<dbReference type="SMART" id="SM00987">
    <property type="entry name" value="UreE_C"/>
    <property type="match status" value="1"/>
</dbReference>
<evidence type="ECO:0000256" key="6">
    <source>
        <dbReference type="ARBA" id="ARBA00023014"/>
    </source>
</evidence>
<dbReference type="EMBL" id="JPGG01000016">
    <property type="protein sequence ID" value="KGC14584.1"/>
    <property type="molecule type" value="Genomic_DNA"/>
</dbReference>
<keyword evidence="7" id="KW-0234">DNA repair</keyword>
<reference evidence="10 11" key="1">
    <citation type="submission" date="2014-04" db="EMBL/GenBank/DDBJ databases">
        <authorList>
            <person name="Bishop-Lilly K.A."/>
            <person name="Broomall S.M."/>
            <person name="Chain P.S."/>
            <person name="Chertkov O."/>
            <person name="Coyne S.R."/>
            <person name="Daligault H.E."/>
            <person name="Davenport K.W."/>
            <person name="Erkkila T."/>
            <person name="Frey K.G."/>
            <person name="Gibbons H.S."/>
            <person name="Gu W."/>
            <person name="Jaissle J."/>
            <person name="Johnson S.L."/>
            <person name="Koroleva G.I."/>
            <person name="Ladner J.T."/>
            <person name="Lo C.-C."/>
            <person name="Minogue T.D."/>
            <person name="Munk C."/>
            <person name="Palacios G.F."/>
            <person name="Redden C.L."/>
            <person name="Rosenzweig C.N."/>
            <person name="Scholz M.B."/>
            <person name="Teshima H."/>
            <person name="Xu Y."/>
        </authorList>
    </citation>
    <scope>NUCLEOTIDE SEQUENCE [LARGE SCALE GENOMIC DNA]</scope>
    <source>
        <strain evidence="11">gladioli</strain>
    </source>
</reference>
<dbReference type="KEGG" id="bgo:BM43_5713"/>
<dbReference type="Pfam" id="PF03167">
    <property type="entry name" value="UDG"/>
    <property type="match status" value="1"/>
</dbReference>
<evidence type="ECO:0000256" key="5">
    <source>
        <dbReference type="ARBA" id="ARBA00023004"/>
    </source>
</evidence>
<dbReference type="SUPFAM" id="SSF52141">
    <property type="entry name" value="Uracil-DNA glycosylase-like"/>
    <property type="match status" value="1"/>
</dbReference>
<dbReference type="CDD" id="cd10030">
    <property type="entry name" value="UDG-F4_TTUDGA_SPO1dp_like"/>
    <property type="match status" value="1"/>
</dbReference>
<dbReference type="PANTHER" id="PTHR33693">
    <property type="entry name" value="TYPE-5 URACIL-DNA GLYCOSYLASE"/>
    <property type="match status" value="1"/>
</dbReference>
<evidence type="ECO:0000259" key="9">
    <source>
        <dbReference type="SMART" id="SM00986"/>
    </source>
</evidence>
<name>A0AAW3F0B6_BURGA</name>
<keyword evidence="6" id="KW-0411">Iron-sulfur</keyword>
<evidence type="ECO:0000256" key="8">
    <source>
        <dbReference type="SAM" id="MobiDB-lite"/>
    </source>
</evidence>
<dbReference type="Gene3D" id="3.40.470.10">
    <property type="entry name" value="Uracil-DNA glycosylase-like domain"/>
    <property type="match status" value="1"/>
</dbReference>
<feature type="domain" description="Uracil-DNA glycosylase-like" evidence="9">
    <location>
        <begin position="43"/>
        <end position="203"/>
    </location>
</feature>
<gene>
    <name evidence="10" type="ORF">DM48_2052</name>
</gene>
<dbReference type="GO" id="GO:0046872">
    <property type="term" value="F:metal ion binding"/>
    <property type="evidence" value="ECO:0007669"/>
    <property type="project" value="UniProtKB-KW"/>
</dbReference>
<keyword evidence="2" id="KW-0479">Metal-binding</keyword>
<evidence type="ECO:0000256" key="4">
    <source>
        <dbReference type="ARBA" id="ARBA00022801"/>
    </source>
</evidence>
<dbReference type="InterPro" id="IPR051536">
    <property type="entry name" value="UDG_Type-4/5"/>
</dbReference>
<keyword evidence="3" id="KW-0227">DNA damage</keyword>
<evidence type="ECO:0000313" key="10">
    <source>
        <dbReference type="EMBL" id="KGC14584.1"/>
    </source>
</evidence>
<dbReference type="AlphaFoldDB" id="A0AAW3F0B6"/>
<accession>A0AAW3F0B6</accession>
<evidence type="ECO:0000256" key="7">
    <source>
        <dbReference type="ARBA" id="ARBA00023204"/>
    </source>
</evidence>
<dbReference type="PANTHER" id="PTHR33693:SF9">
    <property type="entry name" value="TYPE-4 URACIL-DNA GLYCOSYLASE"/>
    <property type="match status" value="1"/>
</dbReference>
<dbReference type="SMART" id="SM00986">
    <property type="entry name" value="UDG"/>
    <property type="match status" value="1"/>
</dbReference>
<evidence type="ECO:0000256" key="1">
    <source>
        <dbReference type="ARBA" id="ARBA00022485"/>
    </source>
</evidence>
<comment type="caution">
    <text evidence="10">The sequence shown here is derived from an EMBL/GenBank/DDBJ whole genome shotgun (WGS) entry which is preliminary data.</text>
</comment>
<keyword evidence="4" id="KW-0378">Hydrolase</keyword>
<evidence type="ECO:0000313" key="11">
    <source>
        <dbReference type="Proteomes" id="UP000029590"/>
    </source>
</evidence>
<keyword evidence="5" id="KW-0408">Iron</keyword>
<proteinExistence type="predicted"/>
<keyword evidence="1" id="KW-0004">4Fe-4S</keyword>
<dbReference type="GO" id="GO:0006281">
    <property type="term" value="P:DNA repair"/>
    <property type="evidence" value="ECO:0007669"/>
    <property type="project" value="UniProtKB-KW"/>
</dbReference>
<dbReference type="GO" id="GO:0051539">
    <property type="term" value="F:4 iron, 4 sulfur cluster binding"/>
    <property type="evidence" value="ECO:0007669"/>
    <property type="project" value="UniProtKB-KW"/>
</dbReference>
<protein>
    <submittedName>
        <fullName evidence="10">Uracil DNA glycosylase superfamily protein</fullName>
    </submittedName>
</protein>
<dbReference type="GO" id="GO:0097506">
    <property type="term" value="F:deaminated base DNA N-glycosylase activity"/>
    <property type="evidence" value="ECO:0007669"/>
    <property type="project" value="UniProtKB-ARBA"/>
</dbReference>
<evidence type="ECO:0000256" key="3">
    <source>
        <dbReference type="ARBA" id="ARBA00022763"/>
    </source>
</evidence>
<organism evidence="10 11">
    <name type="scientific">Burkholderia gladioli</name>
    <name type="common">Pseudomonas marginata</name>
    <name type="synonym">Phytomonas marginata</name>
    <dbReference type="NCBI Taxonomy" id="28095"/>
    <lineage>
        <taxon>Bacteria</taxon>
        <taxon>Pseudomonadati</taxon>
        <taxon>Pseudomonadota</taxon>
        <taxon>Betaproteobacteria</taxon>
        <taxon>Burkholderiales</taxon>
        <taxon>Burkholderiaceae</taxon>
        <taxon>Burkholderia</taxon>
    </lineage>
</organism>
<dbReference type="InterPro" id="IPR036895">
    <property type="entry name" value="Uracil-DNA_glycosylase-like_sf"/>
</dbReference>
<sequence>MELTDAIPAPAREDAASRADAPPAAPGTCRRCPLWADATQAVDGRGPAPAALMLVGDQPSDHDDRHGAPFSGTSGRILERALRELSLARDKVYLTHAVKHFKWEARGRQRLHRPPAPDEVAACRYWLDHEIEAVKPRVIVTLGTLAWRTLLDDPLASLPVTALTVRLPGGSWIVAAPHPALVMRTRDADSRERVYGRLVDALRIAKRLVEADEDSR</sequence>
<dbReference type="Proteomes" id="UP000029590">
    <property type="component" value="Unassembled WGS sequence"/>
</dbReference>
<dbReference type="RefSeq" id="WP_036055803.1">
    <property type="nucleotide sequence ID" value="NZ_CADEPT010000003.1"/>
</dbReference>
<feature type="region of interest" description="Disordered" evidence="8">
    <location>
        <begin position="1"/>
        <end position="28"/>
    </location>
</feature>
<dbReference type="InterPro" id="IPR005122">
    <property type="entry name" value="Uracil-DNA_glycosylase-like"/>
</dbReference>
<evidence type="ECO:0000256" key="2">
    <source>
        <dbReference type="ARBA" id="ARBA00022723"/>
    </source>
</evidence>